<dbReference type="RefSeq" id="WP_136166984.1">
    <property type="nucleotide sequence ID" value="NZ_KZ819081.1"/>
</dbReference>
<evidence type="ECO:0000313" key="5">
    <source>
        <dbReference type="EMBL" id="PWC14561.1"/>
    </source>
</evidence>
<dbReference type="InterPro" id="IPR036736">
    <property type="entry name" value="ACP-like_sf"/>
</dbReference>
<dbReference type="EMBL" id="QDKH01000014">
    <property type="protein sequence ID" value="PWC14561.1"/>
    <property type="molecule type" value="Genomic_DNA"/>
</dbReference>
<sequence>MPEPLNDEDAEMVDHCLLRRNPDDLAAVDLAGEWRWRELERRVYALTRDLTAAGMEGKRVALRASHGADAYAALIAVMGIARRVVFVDPEMQMDPLQPVMTALKIDCMVNLGDDAPIKHLRDWLPKACVITASPWANNPDTPRISDQGKTIALPIRCADYVILTSGTTGAPKAILQTMPALRQHIANYAAYVQLKPGEKLLQLASAAWDAGLMDVFSALFHDGVLCTVNPRFSTMETVADFVALHNIDVLHMTAPYFRQFHRAGLGAYQKSKRIVIGGEKIYAGDLDLFNSVFPQGSRLFNAYGPTECTTAMFAVHDQGAERDAGLWPLSHPVSGVITELRDAAGNRISVSGVAGEVTLISDLVASMLVPSSGSFTALGEGAPGTARAYATGDLARYDDQMRLVIIGRKDSVIKVNGLKVSLAEVEASFLGLDSVADCCVFTLVGEDGDEVVAAVVPINGDVSEAGIRKALVERIDSHKRPRLIMLMDKLPLTRNNKFDRETLARMARDKLQASEIGKPEHAPILAAIGKVLKGASLDINHSFFENGGNSLQALSLVAALKRQGIKLALEEVISEKPIASLIKTSGQQPAKAAPAASSAATGAYAALPNRYFLESRAIPDLDGWCQTCVIDYSGPVTDADRLGSVLKALLERHLHDSAPVDIAVHTAGMTPQQAVADCESRISLQNRRIVAATLLVENDRLSMVVSCHQFRVDRVSWILLLADLSEADSAQEVYDWPGLESDYPNWVGAYGQFLAQERASDVWDRLPWAECPQPIGDDVAFPTKDAFSVMHIEIGAPSATIARDPSMDISDWLLAAVLLSFDRIFPASCQKIDVLGHGRGLAPGGLSTDGIFGWFTVICPFVVDVRGLDVAAGAKAVRDYRRKVEKIAHTFGNEHYHSDGRRQTLGARQCFASFNYLGDIAIASTDRFSINPLSLDTLHGRPSHHLEFTAYQHAGRLLLKVDYNVMAMSDARVANIGRQIVTGLKTCGAIAAAGAAE</sequence>
<evidence type="ECO:0008006" key="7">
    <source>
        <dbReference type="Google" id="ProtNLM"/>
    </source>
</evidence>
<dbReference type="SUPFAM" id="SSF47336">
    <property type="entry name" value="ACP-like"/>
    <property type="match status" value="1"/>
</dbReference>
<protein>
    <recommendedName>
        <fullName evidence="7">Carrier domain-containing protein</fullName>
    </recommendedName>
</protein>
<name>A0A2U1TYS8_9GAMM</name>
<comment type="caution">
    <text evidence="5">The sequence shown here is derived from an EMBL/GenBank/DDBJ whole genome shotgun (WGS) entry which is preliminary data.</text>
</comment>
<reference evidence="5 6" key="1">
    <citation type="submission" date="2018-04" db="EMBL/GenBank/DDBJ databases">
        <title>Brenneria corticis sp.nov.</title>
        <authorList>
            <person name="Li Y."/>
        </authorList>
    </citation>
    <scope>NUCLEOTIDE SEQUENCE [LARGE SCALE GENOMIC DNA]</scope>
    <source>
        <strain evidence="5 6">CFCC 11842</strain>
    </source>
</reference>
<dbReference type="PROSITE" id="PS00455">
    <property type="entry name" value="AMP_BINDING"/>
    <property type="match status" value="1"/>
</dbReference>
<evidence type="ECO:0000259" key="1">
    <source>
        <dbReference type="Pfam" id="PF00501"/>
    </source>
</evidence>
<dbReference type="Gene3D" id="3.30.559.10">
    <property type="entry name" value="Chloramphenicol acetyltransferase-like domain"/>
    <property type="match status" value="1"/>
</dbReference>
<organism evidence="5 6">
    <name type="scientific">Brenneria corticis</name>
    <dbReference type="NCBI Taxonomy" id="2173106"/>
    <lineage>
        <taxon>Bacteria</taxon>
        <taxon>Pseudomonadati</taxon>
        <taxon>Pseudomonadota</taxon>
        <taxon>Gammaproteobacteria</taxon>
        <taxon>Enterobacterales</taxon>
        <taxon>Pectobacteriaceae</taxon>
        <taxon>Brenneria</taxon>
    </lineage>
</organism>
<accession>A0A2U1TYS8</accession>
<dbReference type="InterPro" id="IPR045851">
    <property type="entry name" value="AMP-bd_C_sf"/>
</dbReference>
<dbReference type="InterPro" id="IPR009081">
    <property type="entry name" value="PP-bd_ACP"/>
</dbReference>
<evidence type="ECO:0000259" key="2">
    <source>
        <dbReference type="Pfam" id="PF00550"/>
    </source>
</evidence>
<proteinExistence type="predicted"/>
<dbReference type="PANTHER" id="PTHR45527">
    <property type="entry name" value="NONRIBOSOMAL PEPTIDE SYNTHETASE"/>
    <property type="match status" value="1"/>
</dbReference>
<dbReference type="Gene3D" id="3.40.50.12780">
    <property type="entry name" value="N-terminal domain of ligase-like"/>
    <property type="match status" value="1"/>
</dbReference>
<dbReference type="InterPro" id="IPR025110">
    <property type="entry name" value="AMP-bd_C"/>
</dbReference>
<dbReference type="Pfam" id="PF13193">
    <property type="entry name" value="AMP-binding_C"/>
    <property type="match status" value="1"/>
</dbReference>
<dbReference type="InterPro" id="IPR001242">
    <property type="entry name" value="Condensation_dom"/>
</dbReference>
<dbReference type="Pfam" id="PF00501">
    <property type="entry name" value="AMP-binding"/>
    <property type="match status" value="1"/>
</dbReference>
<dbReference type="InterPro" id="IPR042099">
    <property type="entry name" value="ANL_N_sf"/>
</dbReference>
<dbReference type="SUPFAM" id="SSF56801">
    <property type="entry name" value="Acetyl-CoA synthetase-like"/>
    <property type="match status" value="1"/>
</dbReference>
<dbReference type="GO" id="GO:0043041">
    <property type="term" value="P:amino acid activation for nonribosomal peptide biosynthetic process"/>
    <property type="evidence" value="ECO:0007669"/>
    <property type="project" value="TreeGrafter"/>
</dbReference>
<evidence type="ECO:0000259" key="4">
    <source>
        <dbReference type="Pfam" id="PF13193"/>
    </source>
</evidence>
<keyword evidence="6" id="KW-1185">Reference proteome</keyword>
<gene>
    <name evidence="5" type="ORF">DDT56_13700</name>
</gene>
<feature type="domain" description="Carrier" evidence="2">
    <location>
        <begin position="524"/>
        <end position="582"/>
    </location>
</feature>
<dbReference type="AlphaFoldDB" id="A0A2U1TYS8"/>
<dbReference type="Pfam" id="PF00550">
    <property type="entry name" value="PP-binding"/>
    <property type="match status" value="1"/>
</dbReference>
<dbReference type="InterPro" id="IPR023213">
    <property type="entry name" value="CAT-like_dom_sf"/>
</dbReference>
<feature type="domain" description="AMP-dependent synthetase/ligase" evidence="1">
    <location>
        <begin position="19"/>
        <end position="365"/>
    </location>
</feature>
<feature type="domain" description="AMP-binding enzyme C-terminal" evidence="4">
    <location>
        <begin position="424"/>
        <end position="497"/>
    </location>
</feature>
<dbReference type="GO" id="GO:0003824">
    <property type="term" value="F:catalytic activity"/>
    <property type="evidence" value="ECO:0007669"/>
    <property type="project" value="InterPro"/>
</dbReference>
<dbReference type="Pfam" id="PF00668">
    <property type="entry name" value="Condensation"/>
    <property type="match status" value="1"/>
</dbReference>
<dbReference type="PANTHER" id="PTHR45527:SF1">
    <property type="entry name" value="FATTY ACID SYNTHASE"/>
    <property type="match status" value="1"/>
</dbReference>
<feature type="domain" description="Condensation" evidence="3">
    <location>
        <begin position="672"/>
        <end position="982"/>
    </location>
</feature>
<dbReference type="GO" id="GO:0005737">
    <property type="term" value="C:cytoplasm"/>
    <property type="evidence" value="ECO:0007669"/>
    <property type="project" value="TreeGrafter"/>
</dbReference>
<dbReference type="Gene3D" id="3.30.300.30">
    <property type="match status" value="1"/>
</dbReference>
<evidence type="ECO:0000259" key="3">
    <source>
        <dbReference type="Pfam" id="PF00668"/>
    </source>
</evidence>
<evidence type="ECO:0000313" key="6">
    <source>
        <dbReference type="Proteomes" id="UP000296159"/>
    </source>
</evidence>
<dbReference type="Proteomes" id="UP000296159">
    <property type="component" value="Unassembled WGS sequence"/>
</dbReference>
<dbReference type="SUPFAM" id="SSF52777">
    <property type="entry name" value="CoA-dependent acyltransferases"/>
    <property type="match status" value="1"/>
</dbReference>
<dbReference type="GO" id="GO:0031177">
    <property type="term" value="F:phosphopantetheine binding"/>
    <property type="evidence" value="ECO:0007669"/>
    <property type="project" value="TreeGrafter"/>
</dbReference>
<dbReference type="Gene3D" id="1.10.1200.10">
    <property type="entry name" value="ACP-like"/>
    <property type="match status" value="1"/>
</dbReference>
<dbReference type="Gene3D" id="3.30.559.30">
    <property type="entry name" value="Nonribosomal peptide synthetase, condensation domain"/>
    <property type="match status" value="1"/>
</dbReference>
<dbReference type="InterPro" id="IPR020845">
    <property type="entry name" value="AMP-binding_CS"/>
</dbReference>
<dbReference type="GO" id="GO:0044550">
    <property type="term" value="P:secondary metabolite biosynthetic process"/>
    <property type="evidence" value="ECO:0007669"/>
    <property type="project" value="TreeGrafter"/>
</dbReference>
<dbReference type="InterPro" id="IPR000873">
    <property type="entry name" value="AMP-dep_synth/lig_dom"/>
</dbReference>